<evidence type="ECO:0000313" key="2">
    <source>
        <dbReference type="Proteomes" id="UP000288024"/>
    </source>
</evidence>
<dbReference type="Proteomes" id="UP000288024">
    <property type="component" value="Unassembled WGS sequence"/>
</dbReference>
<dbReference type="EMBL" id="RZTZ01000007">
    <property type="protein sequence ID" value="RVT60231.1"/>
    <property type="molecule type" value="Genomic_DNA"/>
</dbReference>
<dbReference type="InterPro" id="IPR009702">
    <property type="entry name" value="DUF1284"/>
</dbReference>
<gene>
    <name evidence="1" type="ORF">EM808_17460</name>
</gene>
<name>A0A437K890_9BACI</name>
<protein>
    <submittedName>
        <fullName evidence="1">DUF1284 domain-containing protein</fullName>
    </submittedName>
</protein>
<accession>A0A437K890</accession>
<reference evidence="1 2" key="1">
    <citation type="submission" date="2019-01" db="EMBL/GenBank/DDBJ databases">
        <title>Bacillus sp. M5HDSG1-1, whole genome shotgun sequence.</title>
        <authorList>
            <person name="Tuo L."/>
        </authorList>
    </citation>
    <scope>NUCLEOTIDE SEQUENCE [LARGE SCALE GENOMIC DNA]</scope>
    <source>
        <strain evidence="1 2">M5HDSG1-1</strain>
    </source>
</reference>
<dbReference type="RefSeq" id="WP_127739483.1">
    <property type="nucleotide sequence ID" value="NZ_CP196003.1"/>
</dbReference>
<organism evidence="1 2">
    <name type="scientific">Niallia taxi</name>
    <dbReference type="NCBI Taxonomy" id="2499688"/>
    <lineage>
        <taxon>Bacteria</taxon>
        <taxon>Bacillati</taxon>
        <taxon>Bacillota</taxon>
        <taxon>Bacilli</taxon>
        <taxon>Bacillales</taxon>
        <taxon>Bacillaceae</taxon>
        <taxon>Niallia</taxon>
    </lineage>
</organism>
<sequence>MYKLRGHHLFCLLGYRGMGYSAEYVQNMTKLHQTLRKNPDTFVQIVDGPDQLCEKYPNSGKYHCLDSHIYDRDSAFLEKLGLHVGEIIRWRDIETAILTHAMPSDIPIICETCSWRSYGVCEEGIQELHEGKPLREIKD</sequence>
<dbReference type="AlphaFoldDB" id="A0A437K890"/>
<comment type="caution">
    <text evidence="1">The sequence shown here is derived from an EMBL/GenBank/DDBJ whole genome shotgun (WGS) entry which is preliminary data.</text>
</comment>
<evidence type="ECO:0000313" key="1">
    <source>
        <dbReference type="EMBL" id="RVT60231.1"/>
    </source>
</evidence>
<proteinExistence type="predicted"/>
<dbReference type="Pfam" id="PF06935">
    <property type="entry name" value="DUF1284"/>
    <property type="match status" value="1"/>
</dbReference>
<keyword evidence="2" id="KW-1185">Reference proteome</keyword>